<comment type="caution">
    <text evidence="2">The sequence shown here is derived from an EMBL/GenBank/DDBJ whole genome shotgun (WGS) entry which is preliminary data.</text>
</comment>
<evidence type="ECO:0000313" key="3">
    <source>
        <dbReference type="Proteomes" id="UP001642405"/>
    </source>
</evidence>
<feature type="region of interest" description="Disordered" evidence="1">
    <location>
        <begin position="278"/>
        <end position="311"/>
    </location>
</feature>
<feature type="compositionally biased region" description="Basic and acidic residues" evidence="1">
    <location>
        <begin position="374"/>
        <end position="400"/>
    </location>
</feature>
<feature type="compositionally biased region" description="Low complexity" evidence="1">
    <location>
        <begin position="289"/>
        <end position="303"/>
    </location>
</feature>
<dbReference type="EMBL" id="CAWUHB010000028">
    <property type="protein sequence ID" value="CAK7223785.1"/>
    <property type="molecule type" value="Genomic_DNA"/>
</dbReference>
<accession>A0ABP0BWL3</accession>
<dbReference type="Gene3D" id="6.10.250.2790">
    <property type="match status" value="1"/>
</dbReference>
<evidence type="ECO:0000256" key="1">
    <source>
        <dbReference type="SAM" id="MobiDB-lite"/>
    </source>
</evidence>
<feature type="compositionally biased region" description="Low complexity" evidence="1">
    <location>
        <begin position="221"/>
        <end position="238"/>
    </location>
</feature>
<feature type="region of interest" description="Disordered" evidence="1">
    <location>
        <begin position="205"/>
        <end position="238"/>
    </location>
</feature>
<feature type="compositionally biased region" description="Low complexity" evidence="1">
    <location>
        <begin position="401"/>
        <end position="424"/>
    </location>
</feature>
<gene>
    <name evidence="2" type="ORF">SCUCBS95973_005299</name>
</gene>
<evidence type="ECO:0000313" key="2">
    <source>
        <dbReference type="EMBL" id="CAK7223785.1"/>
    </source>
</evidence>
<organism evidence="2 3">
    <name type="scientific">Sporothrix curviconia</name>
    <dbReference type="NCBI Taxonomy" id="1260050"/>
    <lineage>
        <taxon>Eukaryota</taxon>
        <taxon>Fungi</taxon>
        <taxon>Dikarya</taxon>
        <taxon>Ascomycota</taxon>
        <taxon>Pezizomycotina</taxon>
        <taxon>Sordariomycetes</taxon>
        <taxon>Sordariomycetidae</taxon>
        <taxon>Ophiostomatales</taxon>
        <taxon>Ophiostomataceae</taxon>
        <taxon>Sporothrix</taxon>
    </lineage>
</organism>
<keyword evidence="3" id="KW-1185">Reference proteome</keyword>
<reference evidence="2 3" key="1">
    <citation type="submission" date="2024-01" db="EMBL/GenBank/DDBJ databases">
        <authorList>
            <person name="Allen C."/>
            <person name="Tagirdzhanova G."/>
        </authorList>
    </citation>
    <scope>NUCLEOTIDE SEQUENCE [LARGE SCALE GENOMIC DNA]</scope>
</reference>
<sequence length="447" mass="46396">MAWDSKAALASRRRTNSSASCTAALTLQQKPGVVAPVERKSAHVADPFLQDFLQPGFDPAAYWNATLSGGSIGSIGSNSGSAAGAGRTKSPVPSSTSTSGAAGRLAAAASSATATADRAAQAQATLSQLGAHTSRLTTVLTQLTDDIIRSGRRLAYEVQLLRGETLGLGEVLEKHLALLEESEASVAAAAAASDGTHATIATKARAVGEDGTEAAKDGEADAAAAGSSSSPPSSEPPSLAQLRMLAQVRSRLDALIKIFGEAMEFTMPPSAISVTSSFLSVSGPDQESRSGSGSSSQRDATSTTSLEEKGQKVLRSLRDEVARLLDGASTENDSVEAAAIRVEALRTLCRVWVGTAEEKARTRFVESLQRMVEDRQRELDRERERLERQQREKLEREAKDSSAAGGPSATAAPADGSSSSSTAAVSRGYAAAGYGFISQLQKIRSGL</sequence>
<feature type="region of interest" description="Disordered" evidence="1">
    <location>
        <begin position="78"/>
        <end position="101"/>
    </location>
</feature>
<dbReference type="Proteomes" id="UP001642405">
    <property type="component" value="Unassembled WGS sequence"/>
</dbReference>
<name>A0ABP0BWL3_9PEZI</name>
<protein>
    <submittedName>
        <fullName evidence="2">Uncharacterized protein</fullName>
    </submittedName>
</protein>
<proteinExistence type="predicted"/>
<feature type="region of interest" description="Disordered" evidence="1">
    <location>
        <begin position="374"/>
        <end position="424"/>
    </location>
</feature>